<keyword evidence="6" id="KW-0067">ATP-binding</keyword>
<keyword evidence="3" id="KW-0808">Transferase</keyword>
<evidence type="ECO:0000256" key="5">
    <source>
        <dbReference type="ARBA" id="ARBA00022777"/>
    </source>
</evidence>
<evidence type="ECO:0000256" key="7">
    <source>
        <dbReference type="ARBA" id="ARBA00023137"/>
    </source>
</evidence>
<evidence type="ECO:0000259" key="12">
    <source>
        <dbReference type="Pfam" id="PF13614"/>
    </source>
</evidence>
<keyword evidence="9" id="KW-0175">Coiled coil</keyword>
<organism evidence="13 14">
    <name type="scientific">Planktothrix serta PCC 8927</name>
    <dbReference type="NCBI Taxonomy" id="671068"/>
    <lineage>
        <taxon>Bacteria</taxon>
        <taxon>Bacillati</taxon>
        <taxon>Cyanobacteriota</taxon>
        <taxon>Cyanophyceae</taxon>
        <taxon>Oscillatoriophycideae</taxon>
        <taxon>Oscillatoriales</taxon>
        <taxon>Microcoleaceae</taxon>
        <taxon>Planktothrix</taxon>
    </lineage>
</organism>
<dbReference type="PANTHER" id="PTHR32309">
    <property type="entry name" value="TYROSINE-PROTEIN KINASE"/>
    <property type="match status" value="1"/>
</dbReference>
<comment type="similarity">
    <text evidence="1">Belongs to the CpsD/CapB family.</text>
</comment>
<evidence type="ECO:0000256" key="10">
    <source>
        <dbReference type="SAM" id="MobiDB-lite"/>
    </source>
</evidence>
<evidence type="ECO:0000256" key="3">
    <source>
        <dbReference type="ARBA" id="ARBA00022679"/>
    </source>
</evidence>
<keyword evidence="14" id="KW-1185">Reference proteome</keyword>
<evidence type="ECO:0000256" key="8">
    <source>
        <dbReference type="ARBA" id="ARBA00051245"/>
    </source>
</evidence>
<dbReference type="OrthoDB" id="580971at2"/>
<proteinExistence type="inferred from homology"/>
<feature type="compositionally biased region" description="Polar residues" evidence="10">
    <location>
        <begin position="1"/>
        <end position="15"/>
    </location>
</feature>
<evidence type="ECO:0000313" key="14">
    <source>
        <dbReference type="Proteomes" id="UP000184550"/>
    </source>
</evidence>
<keyword evidence="7" id="KW-0829">Tyrosine-protein kinase</keyword>
<feature type="domain" description="AAA" evidence="12">
    <location>
        <begin position="575"/>
        <end position="689"/>
    </location>
</feature>
<dbReference type="GO" id="GO:0005524">
    <property type="term" value="F:ATP binding"/>
    <property type="evidence" value="ECO:0007669"/>
    <property type="project" value="UniProtKB-KW"/>
</dbReference>
<evidence type="ECO:0000256" key="6">
    <source>
        <dbReference type="ARBA" id="ARBA00022840"/>
    </source>
</evidence>
<dbReference type="NCBIfam" id="TIGR01007">
    <property type="entry name" value="eps_fam"/>
    <property type="match status" value="1"/>
</dbReference>
<sequence>MSQEIQVFEDPQQTTEPKKSSPGIRPILRTLQRKAILIIGMAGITTIAALPFIGEAEPPIYKGNFQLLVEPVTSEQKLADPLTFTRSDGQVSDQFFNLDYPTQIRILTSPGILNSIFEQIKTRYPTFKVVDLSDRLKLRRVSEGSGRTDQTKIIEVSYSGADQNEILFVLQKTAEKYLKYSLDERKTRISQGVTFIDEQIPLLQKRVDEDRGRLQKIQQQYELLDPIAGGQVLYDQIRTLETQSQETERQLQELRALYQHLQTQLSFSPDEAVAASALSESPFRRQILDGLMNVETQIAIQSATFSSNSPEVQQLKEQQANLLNLLEQENKKILGGKVSQLQNNSSILSFQTSIRQKLIGQLVDTDNQIKPLEVRLQGLNNALNTFTQQAQVFPGVAREYNEIQQQLDLTNKRLNLFLDEREKLRIEAAQNNVPWEIISKPHILFNPQGEPIATYSESPKKKLVMIFGVVIVLGSLLSILLERIRNIFFTSSDITDLIQVPMLGEIPRHHNFLPPSNLLGDKSLDTSKLTKSHRRALEKMAQFLSAFDTIYANIRFLYADSLIRSIGIYSAESKDGKSTIALHLAQTIANMGQRVLLVDANLRYPQLHAVLGVSNQKGLSDLLTKKANPNSVIQRTPLSENLFILTAGVTYANTFKLLASEQMQQIVESLQSSYDLVIYDTPELHQYNDAIFLAEYLDGLVLVAAVNKTHKTVFQKTLDQLNTYRMPCIGVIVNNLQLNSSITYPFYLTQSRKLPDTVTVSNSVIQ</sequence>
<evidence type="ECO:0000256" key="4">
    <source>
        <dbReference type="ARBA" id="ARBA00022741"/>
    </source>
</evidence>
<keyword evidence="4" id="KW-0547">Nucleotide-binding</keyword>
<reference evidence="13" key="1">
    <citation type="submission" date="2019-10" db="EMBL/GenBank/DDBJ databases">
        <authorList>
            <consortium name="Genoscope - CEA"/>
            <person name="William W."/>
        </authorList>
    </citation>
    <scope>NUCLEOTIDE SEQUENCE [LARGE SCALE GENOMIC DNA]</scope>
    <source>
        <strain evidence="13">BBR_PRJEB10992</strain>
    </source>
</reference>
<dbReference type="RefSeq" id="WP_083618649.1">
    <property type="nucleotide sequence ID" value="NZ_LR734844.1"/>
</dbReference>
<evidence type="ECO:0000313" key="13">
    <source>
        <dbReference type="EMBL" id="VXD14006.1"/>
    </source>
</evidence>
<evidence type="ECO:0000256" key="2">
    <source>
        <dbReference type="ARBA" id="ARBA00011903"/>
    </source>
</evidence>
<dbReference type="InterPro" id="IPR005702">
    <property type="entry name" value="Wzc-like_C"/>
</dbReference>
<comment type="catalytic activity">
    <reaction evidence="8">
        <text>L-tyrosyl-[protein] + ATP = O-phospho-L-tyrosyl-[protein] + ADP + H(+)</text>
        <dbReference type="Rhea" id="RHEA:10596"/>
        <dbReference type="Rhea" id="RHEA-COMP:10136"/>
        <dbReference type="Rhea" id="RHEA-COMP:20101"/>
        <dbReference type="ChEBI" id="CHEBI:15378"/>
        <dbReference type="ChEBI" id="CHEBI:30616"/>
        <dbReference type="ChEBI" id="CHEBI:46858"/>
        <dbReference type="ChEBI" id="CHEBI:61978"/>
        <dbReference type="ChEBI" id="CHEBI:456216"/>
        <dbReference type="EC" id="2.7.10.2"/>
    </reaction>
</comment>
<keyword evidence="11" id="KW-0812">Transmembrane</keyword>
<keyword evidence="11" id="KW-0472">Membrane</keyword>
<dbReference type="Pfam" id="PF13614">
    <property type="entry name" value="AAA_31"/>
    <property type="match status" value="1"/>
</dbReference>
<evidence type="ECO:0000256" key="9">
    <source>
        <dbReference type="SAM" id="Coils"/>
    </source>
</evidence>
<evidence type="ECO:0000256" key="1">
    <source>
        <dbReference type="ARBA" id="ARBA00007316"/>
    </source>
</evidence>
<gene>
    <name evidence="13" type="ORF">PL8927_270222</name>
</gene>
<dbReference type="CDD" id="cd05387">
    <property type="entry name" value="BY-kinase"/>
    <property type="match status" value="1"/>
</dbReference>
<dbReference type="GO" id="GO:0005886">
    <property type="term" value="C:plasma membrane"/>
    <property type="evidence" value="ECO:0007669"/>
    <property type="project" value="TreeGrafter"/>
</dbReference>
<dbReference type="Proteomes" id="UP000184550">
    <property type="component" value="Unassembled WGS sequence"/>
</dbReference>
<feature type="region of interest" description="Disordered" evidence="10">
    <location>
        <begin position="1"/>
        <end position="23"/>
    </location>
</feature>
<dbReference type="InterPro" id="IPR027417">
    <property type="entry name" value="P-loop_NTPase"/>
</dbReference>
<keyword evidence="5" id="KW-0418">Kinase</keyword>
<keyword evidence="11" id="KW-1133">Transmembrane helix</keyword>
<comment type="caution">
    <text evidence="13">The sequence shown here is derived from an EMBL/GenBank/DDBJ whole genome shotgun (WGS) entry which is preliminary data.</text>
</comment>
<dbReference type="EMBL" id="CZCU02000099">
    <property type="protein sequence ID" value="VXD14006.1"/>
    <property type="molecule type" value="Genomic_DNA"/>
</dbReference>
<evidence type="ECO:0000256" key="11">
    <source>
        <dbReference type="SAM" id="Phobius"/>
    </source>
</evidence>
<dbReference type="Gene3D" id="3.40.50.300">
    <property type="entry name" value="P-loop containing nucleotide triphosphate hydrolases"/>
    <property type="match status" value="1"/>
</dbReference>
<dbReference type="InterPro" id="IPR025669">
    <property type="entry name" value="AAA_dom"/>
</dbReference>
<dbReference type="InterPro" id="IPR050445">
    <property type="entry name" value="Bact_polysacc_biosynth/exp"/>
</dbReference>
<dbReference type="EC" id="2.7.10.2" evidence="2"/>
<dbReference type="PANTHER" id="PTHR32309:SF13">
    <property type="entry name" value="FERRIC ENTEROBACTIN TRANSPORT PROTEIN FEPE"/>
    <property type="match status" value="1"/>
</dbReference>
<dbReference type="AlphaFoldDB" id="A0A7Z9BHS1"/>
<name>A0A7Z9BHS1_9CYAN</name>
<feature type="coiled-coil region" evidence="9">
    <location>
        <begin position="237"/>
        <end position="264"/>
    </location>
</feature>
<protein>
    <recommendedName>
        <fullName evidence="2">non-specific protein-tyrosine kinase</fullName>
        <ecNumber evidence="2">2.7.10.2</ecNumber>
    </recommendedName>
</protein>
<dbReference type="GO" id="GO:0004715">
    <property type="term" value="F:non-membrane spanning protein tyrosine kinase activity"/>
    <property type="evidence" value="ECO:0007669"/>
    <property type="project" value="UniProtKB-EC"/>
</dbReference>
<dbReference type="SUPFAM" id="SSF52540">
    <property type="entry name" value="P-loop containing nucleoside triphosphate hydrolases"/>
    <property type="match status" value="1"/>
</dbReference>
<feature type="transmembrane region" description="Helical" evidence="11">
    <location>
        <begin position="35"/>
        <end position="54"/>
    </location>
</feature>
<accession>A0A7Z9BHS1</accession>